<sequence length="181" mass="21627">MKEGYKFIKLPDGSEREIDWSELNQLKKDILWIFDENFGDISNAFVPPKSFTLKYWEYLTLDGDKWFYEEEKTFYRRGVLVVLLCLCSEYVDVPGGSQDVFHRTELPTIAKYVEEYFPRNQQEQFIKDKILIGLSIARSMTEDDVKNNEFMHEDNDRYYQDINIVGNAFILDYYKSKMKNN</sequence>
<evidence type="ECO:0000313" key="1">
    <source>
        <dbReference type="EMBL" id="SIT94818.1"/>
    </source>
</evidence>
<reference evidence="2" key="1">
    <citation type="submission" date="2017-01" db="EMBL/GenBank/DDBJ databases">
        <authorList>
            <person name="Varghese N."/>
            <person name="Submissions S."/>
        </authorList>
    </citation>
    <scope>NUCLEOTIDE SEQUENCE [LARGE SCALE GENOMIC DNA]</scope>
    <source>
        <strain evidence="2">LP100</strain>
    </source>
</reference>
<dbReference type="AlphaFoldDB" id="A0A1R3XSH9"/>
<keyword evidence="2" id="KW-1185">Reference proteome</keyword>
<dbReference type="Proteomes" id="UP000187181">
    <property type="component" value="Unassembled WGS sequence"/>
</dbReference>
<protein>
    <submittedName>
        <fullName evidence="1">Uncharacterized protein</fullName>
    </submittedName>
</protein>
<dbReference type="OrthoDB" id="885203at2"/>
<gene>
    <name evidence="1" type="ORF">SAMN05444128_3793</name>
</gene>
<dbReference type="RefSeq" id="WP_076672078.1">
    <property type="nucleotide sequence ID" value="NZ_FTPP01000004.1"/>
</dbReference>
<organism evidence="1 2">
    <name type="scientific">Pontibacter indicus</name>
    <dbReference type="NCBI Taxonomy" id="1317125"/>
    <lineage>
        <taxon>Bacteria</taxon>
        <taxon>Pseudomonadati</taxon>
        <taxon>Bacteroidota</taxon>
        <taxon>Cytophagia</taxon>
        <taxon>Cytophagales</taxon>
        <taxon>Hymenobacteraceae</taxon>
        <taxon>Pontibacter</taxon>
    </lineage>
</organism>
<name>A0A1R3XSH9_9BACT</name>
<proteinExistence type="predicted"/>
<accession>A0A1R3XSH9</accession>
<dbReference type="STRING" id="1317125.SAMN05444128_3793"/>
<evidence type="ECO:0000313" key="2">
    <source>
        <dbReference type="Proteomes" id="UP000187181"/>
    </source>
</evidence>
<dbReference type="EMBL" id="FTPP01000004">
    <property type="protein sequence ID" value="SIT94818.1"/>
    <property type="molecule type" value="Genomic_DNA"/>
</dbReference>